<gene>
    <name evidence="2" type="ORF">GCM10008939_04190</name>
</gene>
<reference evidence="2" key="1">
    <citation type="journal article" date="2014" name="Int. J. Syst. Evol. Microbiol.">
        <title>Complete genome sequence of Corynebacterium casei LMG S-19264T (=DSM 44701T), isolated from a smear-ripened cheese.</title>
        <authorList>
            <consortium name="US DOE Joint Genome Institute (JGI-PGF)"/>
            <person name="Walter F."/>
            <person name="Albersmeier A."/>
            <person name="Kalinowski J."/>
            <person name="Ruckert C."/>
        </authorList>
    </citation>
    <scope>NUCLEOTIDE SEQUENCE</scope>
    <source>
        <strain evidence="2">JCM 14371</strain>
    </source>
</reference>
<dbReference type="Proteomes" id="UP000635726">
    <property type="component" value="Unassembled WGS sequence"/>
</dbReference>
<evidence type="ECO:0000313" key="2">
    <source>
        <dbReference type="EMBL" id="GGJ63484.1"/>
    </source>
</evidence>
<evidence type="ECO:0000256" key="1">
    <source>
        <dbReference type="SAM" id="MobiDB-lite"/>
    </source>
</evidence>
<dbReference type="EMBL" id="BMOE01000001">
    <property type="protein sequence ID" value="GGJ63484.1"/>
    <property type="molecule type" value="Genomic_DNA"/>
</dbReference>
<keyword evidence="3" id="KW-1185">Reference proteome</keyword>
<reference evidence="2" key="2">
    <citation type="submission" date="2020-09" db="EMBL/GenBank/DDBJ databases">
        <authorList>
            <person name="Sun Q."/>
            <person name="Ohkuma M."/>
        </authorList>
    </citation>
    <scope>NUCLEOTIDE SEQUENCE</scope>
    <source>
        <strain evidence="2">JCM 14371</strain>
    </source>
</reference>
<sequence length="216" mass="24278">MTKGRKPSSKSARPASKSAAAADAAGARVQGQGSRSKADGKLHIRPGSVRKPKTDNRPAPASRRAPTEQPGEAEQAPARTGARRPNPPRQRGPQLDTPAPGATFRDRDGKVHTFPDSALKRIAAKILTDKGKKWRYRPFSFPIYSPSGNEQEFHFDFYVYDNMDSVMKLILLMPRESRDVWDRVGRFKQQYPMYHYELWTPDHIARLQGPRGSLGW</sequence>
<dbReference type="RefSeq" id="WP_188960555.1">
    <property type="nucleotide sequence ID" value="NZ_BMOE01000001.1"/>
</dbReference>
<dbReference type="AlphaFoldDB" id="A0A917P642"/>
<protein>
    <submittedName>
        <fullName evidence="2">Uncharacterized protein</fullName>
    </submittedName>
</protein>
<feature type="region of interest" description="Disordered" evidence="1">
    <location>
        <begin position="1"/>
        <end position="112"/>
    </location>
</feature>
<comment type="caution">
    <text evidence="2">The sequence shown here is derived from an EMBL/GenBank/DDBJ whole genome shotgun (WGS) entry which is preliminary data.</text>
</comment>
<feature type="compositionally biased region" description="Low complexity" evidence="1">
    <location>
        <begin position="9"/>
        <end position="28"/>
    </location>
</feature>
<proteinExistence type="predicted"/>
<evidence type="ECO:0000313" key="3">
    <source>
        <dbReference type="Proteomes" id="UP000635726"/>
    </source>
</evidence>
<organism evidence="2 3">
    <name type="scientific">Deinococcus aquiradiocola</name>
    <dbReference type="NCBI Taxonomy" id="393059"/>
    <lineage>
        <taxon>Bacteria</taxon>
        <taxon>Thermotogati</taxon>
        <taxon>Deinococcota</taxon>
        <taxon>Deinococci</taxon>
        <taxon>Deinococcales</taxon>
        <taxon>Deinococcaceae</taxon>
        <taxon>Deinococcus</taxon>
    </lineage>
</organism>
<name>A0A917P642_9DEIO</name>
<accession>A0A917P642</accession>